<evidence type="ECO:0008006" key="3">
    <source>
        <dbReference type="Google" id="ProtNLM"/>
    </source>
</evidence>
<keyword evidence="1" id="KW-0732">Signal</keyword>
<dbReference type="EMBL" id="HG992341">
    <property type="protein sequence ID" value="CAE6832785.1"/>
    <property type="molecule type" value="Genomic_DNA"/>
</dbReference>
<dbReference type="InterPro" id="IPR006626">
    <property type="entry name" value="PbH1"/>
</dbReference>
<name>A0A8D6VL94_9XANT</name>
<protein>
    <recommendedName>
        <fullName evidence="3">Right handed beta helix domain-containing protein</fullName>
    </recommendedName>
</protein>
<feature type="chain" id="PRO_5033668172" description="Right handed beta helix domain-containing protein" evidence="1">
    <location>
        <begin position="27"/>
        <end position="338"/>
    </location>
</feature>
<dbReference type="Gene3D" id="2.160.20.10">
    <property type="entry name" value="Single-stranded right-handed beta-helix, Pectin lyase-like"/>
    <property type="match status" value="1"/>
</dbReference>
<dbReference type="AlphaFoldDB" id="A0A8D6VL94"/>
<reference evidence="2" key="1">
    <citation type="submission" date="2021-02" db="EMBL/GenBank/DDBJ databases">
        <authorList>
            <person name="Pothier F. J."/>
        </authorList>
    </citation>
    <scope>NUCLEOTIDE SEQUENCE</scope>
    <source>
        <strain evidence="2">CFBP 1159</strain>
    </source>
</reference>
<dbReference type="InterPro" id="IPR011050">
    <property type="entry name" value="Pectin_lyase_fold/virulence"/>
</dbReference>
<sequence length="338" mass="36117">MRTPRCVLLVTWLLLLTAVLPAAAHAQTYRLYLAPDGNDAAAGTSATTALRSLAAAQQRLLEQRPSGAVDVVIAAGTYLRQSVQWTFTNGAPIRFIAAPDAAAPPWFDGRGGATDAAAPPWFDGRGGATWFTLKGGGDAATRLTFTGLKVSNYWMAMDLGSSKRSADGNSGNIIRNMTFERIGGVHGSSSEAAYSFAAIRLQNSRDNRIERNRFVSIENDTRTSGFVHAIYLARHSSGNRIKGNTFTDVNGDAVRTRDASDNTYVASNRFVRAGKYAAFSDWIKPDGECPSQGGQFVDNTVGAGYYGDIAATRTSGADDACGALKQARIEERGTVRSN</sequence>
<gene>
    <name evidence="2" type="ORF">CFBP1159_36520</name>
</gene>
<evidence type="ECO:0000256" key="1">
    <source>
        <dbReference type="SAM" id="SignalP"/>
    </source>
</evidence>
<dbReference type="InterPro" id="IPR012334">
    <property type="entry name" value="Pectin_lyas_fold"/>
</dbReference>
<proteinExistence type="predicted"/>
<accession>A0A8D6VL94</accession>
<dbReference type="EMBL" id="HG992341">
    <property type="protein sequence ID" value="CAE6832772.1"/>
    <property type="molecule type" value="Genomic_DNA"/>
</dbReference>
<dbReference type="SMART" id="SM00710">
    <property type="entry name" value="PbH1"/>
    <property type="match status" value="3"/>
</dbReference>
<organism evidence="2">
    <name type="scientific">Xanthomonas arboricola pv. corylina</name>
    <dbReference type="NCBI Taxonomy" id="487821"/>
    <lineage>
        <taxon>Bacteria</taxon>
        <taxon>Pseudomonadati</taxon>
        <taxon>Pseudomonadota</taxon>
        <taxon>Gammaproteobacteria</taxon>
        <taxon>Lysobacterales</taxon>
        <taxon>Lysobacteraceae</taxon>
        <taxon>Xanthomonas</taxon>
    </lineage>
</organism>
<dbReference type="Proteomes" id="UP000835243">
    <property type="component" value="Chromosome"/>
</dbReference>
<dbReference type="RefSeq" id="WP_275548574.1">
    <property type="nucleotide sequence ID" value="NZ_HG992341.1"/>
</dbReference>
<dbReference type="SUPFAM" id="SSF51126">
    <property type="entry name" value="Pectin lyase-like"/>
    <property type="match status" value="1"/>
</dbReference>
<feature type="signal peptide" evidence="1">
    <location>
        <begin position="1"/>
        <end position="26"/>
    </location>
</feature>
<evidence type="ECO:0000313" key="2">
    <source>
        <dbReference type="EMBL" id="CAE6832772.1"/>
    </source>
</evidence>